<comment type="subcellular location">
    <subcellularLocation>
        <location evidence="1">Cell membrane</location>
        <topology evidence="1">Multi-pass membrane protein</topology>
    </subcellularLocation>
</comment>
<evidence type="ECO:0000256" key="7">
    <source>
        <dbReference type="ARBA" id="ARBA00023136"/>
    </source>
</evidence>
<dbReference type="Gene3D" id="3.40.50.300">
    <property type="entry name" value="P-loop containing nucleotide triphosphate hydrolases"/>
    <property type="match status" value="1"/>
</dbReference>
<feature type="transmembrane region" description="Helical" evidence="8">
    <location>
        <begin position="324"/>
        <end position="344"/>
    </location>
</feature>
<comment type="caution">
    <text evidence="11">The sequence shown here is derived from an EMBL/GenBank/DDBJ whole genome shotgun (WGS) entry which is preliminary data.</text>
</comment>
<dbReference type="PANTHER" id="PTHR43394">
    <property type="entry name" value="ATP-DEPENDENT PERMEASE MDL1, MITOCHONDRIAL"/>
    <property type="match status" value="1"/>
</dbReference>
<evidence type="ECO:0000313" key="11">
    <source>
        <dbReference type="EMBL" id="KHE90315.1"/>
    </source>
</evidence>
<evidence type="ECO:0000256" key="6">
    <source>
        <dbReference type="ARBA" id="ARBA00022989"/>
    </source>
</evidence>
<dbReference type="InterPro" id="IPR003439">
    <property type="entry name" value="ABC_transporter-like_ATP-bd"/>
</dbReference>
<evidence type="ECO:0000259" key="9">
    <source>
        <dbReference type="PROSITE" id="PS50893"/>
    </source>
</evidence>
<dbReference type="InterPro" id="IPR036640">
    <property type="entry name" value="ABC1_TM_sf"/>
</dbReference>
<feature type="transmembrane region" description="Helical" evidence="8">
    <location>
        <begin position="109"/>
        <end position="129"/>
    </location>
</feature>
<dbReference type="PROSITE" id="PS50893">
    <property type="entry name" value="ABC_TRANSPORTER_2"/>
    <property type="match status" value="1"/>
</dbReference>
<dbReference type="Pfam" id="PF00664">
    <property type="entry name" value="ABC_membrane"/>
    <property type="match status" value="1"/>
</dbReference>
<name>A0A0B0EI12_9BACT</name>
<dbReference type="SMART" id="SM00382">
    <property type="entry name" value="AAA"/>
    <property type="match status" value="1"/>
</dbReference>
<dbReference type="InterPro" id="IPR027417">
    <property type="entry name" value="P-loop_NTPase"/>
</dbReference>
<dbReference type="Gene3D" id="1.20.1560.10">
    <property type="entry name" value="ABC transporter type 1, transmembrane domain"/>
    <property type="match status" value="1"/>
</dbReference>
<dbReference type="CDD" id="cd18552">
    <property type="entry name" value="ABC_6TM_MsbA_like"/>
    <property type="match status" value="1"/>
</dbReference>
<feature type="transmembrane region" description="Helical" evidence="8">
    <location>
        <begin position="294"/>
        <end position="318"/>
    </location>
</feature>
<keyword evidence="3 8" id="KW-0812">Transmembrane</keyword>
<protein>
    <submittedName>
        <fullName evidence="11">ABC transporter MsbA</fullName>
    </submittedName>
</protein>
<dbReference type="GO" id="GO:0016887">
    <property type="term" value="F:ATP hydrolysis activity"/>
    <property type="evidence" value="ECO:0007669"/>
    <property type="project" value="InterPro"/>
</dbReference>
<feature type="transmembrane region" description="Helical" evidence="8">
    <location>
        <begin position="24"/>
        <end position="46"/>
    </location>
</feature>
<dbReference type="PROSITE" id="PS00211">
    <property type="entry name" value="ABC_TRANSPORTER_1"/>
    <property type="match status" value="1"/>
</dbReference>
<dbReference type="InterPro" id="IPR017871">
    <property type="entry name" value="ABC_transporter-like_CS"/>
</dbReference>
<evidence type="ECO:0000256" key="1">
    <source>
        <dbReference type="ARBA" id="ARBA00004651"/>
    </source>
</evidence>
<evidence type="ECO:0000256" key="4">
    <source>
        <dbReference type="ARBA" id="ARBA00022741"/>
    </source>
</evidence>
<keyword evidence="2" id="KW-0813">Transport</keyword>
<evidence type="ECO:0000256" key="8">
    <source>
        <dbReference type="SAM" id="Phobius"/>
    </source>
</evidence>
<dbReference type="InterPro" id="IPR039421">
    <property type="entry name" value="Type_1_exporter"/>
</dbReference>
<evidence type="ECO:0000256" key="3">
    <source>
        <dbReference type="ARBA" id="ARBA00022692"/>
    </source>
</evidence>
<dbReference type="SUPFAM" id="SSF90123">
    <property type="entry name" value="ABC transporter transmembrane region"/>
    <property type="match status" value="1"/>
</dbReference>
<evidence type="ECO:0000256" key="2">
    <source>
        <dbReference type="ARBA" id="ARBA00022448"/>
    </source>
</evidence>
<feature type="transmembrane region" description="Helical" evidence="8">
    <location>
        <begin position="212"/>
        <end position="231"/>
    </location>
</feature>
<keyword evidence="7 8" id="KW-0472">Membrane</keyword>
<gene>
    <name evidence="11" type="primary">msbA</name>
    <name evidence="11" type="ORF">SCABRO_03967</name>
</gene>
<reference evidence="11 12" key="1">
    <citation type="submission" date="2014-10" db="EMBL/GenBank/DDBJ databases">
        <title>Draft genome of anammox bacterium scalindua brodae, obtained using differential coverage binning of sequence data from two enrichment reactors.</title>
        <authorList>
            <person name="Speth D.R."/>
            <person name="Russ L."/>
            <person name="Kartal B."/>
            <person name="Op den Camp H.J."/>
            <person name="Dutilh B.E."/>
            <person name="Jetten M.S."/>
        </authorList>
    </citation>
    <scope>NUCLEOTIDE SEQUENCE [LARGE SCALE GENOMIC DNA]</scope>
    <source>
        <strain evidence="11">RU1</strain>
    </source>
</reference>
<sequence length="627" mass="70297">MAKSTNTIRECGRLFSYAKPHWKMVFLTLLCMGLFTLFIGAQLALIKPVIDRLIQGETVKATSGTYRFQKKNGPENIISSLKRKTVSKATGTTLISKFETFTKKFTESFTFIGILVAIMAPFIFAFNYLQTYLKNHVMWSVLMDIRNHLCEHILPQSLSYFENRKSGELISRLTNDINATQFGLSILFDSILLEPMRLICGFGLAFYFSWKLSLFTFVLLPIVVIPVLVFGRKIKKYGRRSLIHLGELTDAMREMFSGIRTVKAFKMEEEEIEEFKTINSRLFKRMMQTVKAKALNASTTEFIYSLGLAAIIIIGGYVISTNKISPGSLGGFVTVTAFLILTSIKKLAKSYGKLQESLAGANRVFELLDQHPTITDNPDAIELKKVEKEIAFNNVNFAYDTIPVLRDINLTVQRGQIIAIVGESGAGKSTLLDLVPRFYDPVNGNIKIDGTDIRLIKRDSLLGQIAIVSQQTFLFNRSFKENILCGRRDASTEDIQDAAKAANIHNFIINLPKGYDTVVGEQGVKLSGGQKQRVTIARAILKNAPILILDEATSSLDSESEKLVQDALDNLMKGKTTFVIAHRLSTIRHADRIIVLKRGCIVETGTHDELIGKESEYKKQYKIQFGT</sequence>
<dbReference type="FunFam" id="3.40.50.300:FF:000287">
    <property type="entry name" value="Multidrug ABC transporter ATP-binding protein"/>
    <property type="match status" value="1"/>
</dbReference>
<keyword evidence="4" id="KW-0547">Nucleotide-binding</keyword>
<evidence type="ECO:0000256" key="5">
    <source>
        <dbReference type="ARBA" id="ARBA00022840"/>
    </source>
</evidence>
<proteinExistence type="predicted"/>
<organism evidence="11 12">
    <name type="scientific">Candidatus Scalindua brodae</name>
    <dbReference type="NCBI Taxonomy" id="237368"/>
    <lineage>
        <taxon>Bacteria</taxon>
        <taxon>Pseudomonadati</taxon>
        <taxon>Planctomycetota</taxon>
        <taxon>Candidatus Brocadiia</taxon>
        <taxon>Candidatus Brocadiales</taxon>
        <taxon>Candidatus Scalinduaceae</taxon>
        <taxon>Candidatus Scalindua</taxon>
    </lineage>
</organism>
<dbReference type="PROSITE" id="PS50929">
    <property type="entry name" value="ABC_TM1F"/>
    <property type="match status" value="1"/>
</dbReference>
<dbReference type="InterPro" id="IPR011527">
    <property type="entry name" value="ABC1_TM_dom"/>
</dbReference>
<dbReference type="eggNOG" id="COG1132">
    <property type="taxonomic scope" value="Bacteria"/>
</dbReference>
<dbReference type="GO" id="GO:0005524">
    <property type="term" value="F:ATP binding"/>
    <property type="evidence" value="ECO:0007669"/>
    <property type="project" value="UniProtKB-KW"/>
</dbReference>
<keyword evidence="5" id="KW-0067">ATP-binding</keyword>
<dbReference type="GO" id="GO:0005886">
    <property type="term" value="C:plasma membrane"/>
    <property type="evidence" value="ECO:0007669"/>
    <property type="project" value="UniProtKB-SubCell"/>
</dbReference>
<keyword evidence="6 8" id="KW-1133">Transmembrane helix</keyword>
<dbReference type="Pfam" id="PF00005">
    <property type="entry name" value="ABC_tran"/>
    <property type="match status" value="1"/>
</dbReference>
<dbReference type="PANTHER" id="PTHR43394:SF1">
    <property type="entry name" value="ATP-BINDING CASSETTE SUB-FAMILY B MEMBER 10, MITOCHONDRIAL"/>
    <property type="match status" value="1"/>
</dbReference>
<feature type="domain" description="ABC transmembrane type-1" evidence="10">
    <location>
        <begin position="26"/>
        <end position="340"/>
    </location>
</feature>
<evidence type="ECO:0000259" key="10">
    <source>
        <dbReference type="PROSITE" id="PS50929"/>
    </source>
</evidence>
<dbReference type="GO" id="GO:0015421">
    <property type="term" value="F:ABC-type oligopeptide transporter activity"/>
    <property type="evidence" value="ECO:0007669"/>
    <property type="project" value="TreeGrafter"/>
</dbReference>
<accession>A0A0B0EI12</accession>
<dbReference type="Proteomes" id="UP000030652">
    <property type="component" value="Unassembled WGS sequence"/>
</dbReference>
<dbReference type="InterPro" id="IPR003593">
    <property type="entry name" value="AAA+_ATPase"/>
</dbReference>
<evidence type="ECO:0000313" key="12">
    <source>
        <dbReference type="Proteomes" id="UP000030652"/>
    </source>
</evidence>
<dbReference type="EMBL" id="JRYO01000268">
    <property type="protein sequence ID" value="KHE90315.1"/>
    <property type="molecule type" value="Genomic_DNA"/>
</dbReference>
<feature type="domain" description="ABC transporter" evidence="9">
    <location>
        <begin position="390"/>
        <end position="623"/>
    </location>
</feature>
<dbReference type="AlphaFoldDB" id="A0A0B0EI12"/>
<dbReference type="SUPFAM" id="SSF52540">
    <property type="entry name" value="P-loop containing nucleoside triphosphate hydrolases"/>
    <property type="match status" value="1"/>
</dbReference>